<name>A0A8D5FUH4_9BACT</name>
<dbReference type="AlphaFoldDB" id="A0A8D5FUH4"/>
<reference evidence="1" key="1">
    <citation type="submission" date="2020-09" db="EMBL/GenBank/DDBJ databases">
        <title>Desulfogranum mesoprofundum gen. nov., sp. nov., a novel mesophilic, sulfate-reducing chemolithoautotroph isolated from a deep-sea hydrothermal vent chimney in the Suiyo Seamount.</title>
        <authorList>
            <person name="Hashimoto Y."/>
            <person name="Nakagawa S."/>
        </authorList>
    </citation>
    <scope>NUCLEOTIDE SEQUENCE</scope>
    <source>
        <strain evidence="1">KT2</strain>
    </source>
</reference>
<keyword evidence="2" id="KW-1185">Reference proteome</keyword>
<evidence type="ECO:0008006" key="3">
    <source>
        <dbReference type="Google" id="ProtNLM"/>
    </source>
</evidence>
<dbReference type="Proteomes" id="UP000826725">
    <property type="component" value="Chromosome"/>
</dbReference>
<dbReference type="EMBL" id="AP024086">
    <property type="protein sequence ID" value="BCL61929.1"/>
    <property type="molecule type" value="Genomic_DNA"/>
</dbReference>
<dbReference type="KEGG" id="dbk:DGMP_26220"/>
<accession>A0A8D5FUH4</accession>
<proteinExistence type="predicted"/>
<sequence>MTEAERICDRFILLNHGRIAAIGTLAQLLEQAGLTSGGLEEVFLEIV</sequence>
<dbReference type="RefSeq" id="WP_228854336.1">
    <property type="nucleotide sequence ID" value="NZ_AP024086.1"/>
</dbReference>
<protein>
    <recommendedName>
        <fullName evidence="3">ABC transporter ATP-binding protein</fullName>
    </recommendedName>
</protein>
<evidence type="ECO:0000313" key="1">
    <source>
        <dbReference type="EMBL" id="BCL61929.1"/>
    </source>
</evidence>
<organism evidence="1 2">
    <name type="scientific">Desulfomarina profundi</name>
    <dbReference type="NCBI Taxonomy" id="2772557"/>
    <lineage>
        <taxon>Bacteria</taxon>
        <taxon>Pseudomonadati</taxon>
        <taxon>Thermodesulfobacteriota</taxon>
        <taxon>Desulfobulbia</taxon>
        <taxon>Desulfobulbales</taxon>
        <taxon>Desulfobulbaceae</taxon>
        <taxon>Desulfomarina</taxon>
    </lineage>
</organism>
<gene>
    <name evidence="1" type="ORF">DGMP_26220</name>
</gene>
<evidence type="ECO:0000313" key="2">
    <source>
        <dbReference type="Proteomes" id="UP000826725"/>
    </source>
</evidence>